<dbReference type="EMBL" id="QJKJ01000238">
    <property type="protein sequence ID" value="RDY13654.1"/>
    <property type="molecule type" value="Genomic_DNA"/>
</dbReference>
<sequence>MPSSIYRSLKLGDLESTGHLKYAYLEDDQKLPITIANNLQFEQEERKHRKVIGWSLADLLRINRSICMHRILLEN</sequence>
<organism evidence="1 2">
    <name type="scientific">Mucuna pruriens</name>
    <name type="common">Velvet bean</name>
    <name type="synonym">Dolichos pruriens</name>
    <dbReference type="NCBI Taxonomy" id="157652"/>
    <lineage>
        <taxon>Eukaryota</taxon>
        <taxon>Viridiplantae</taxon>
        <taxon>Streptophyta</taxon>
        <taxon>Embryophyta</taxon>
        <taxon>Tracheophyta</taxon>
        <taxon>Spermatophyta</taxon>
        <taxon>Magnoliopsida</taxon>
        <taxon>eudicotyledons</taxon>
        <taxon>Gunneridae</taxon>
        <taxon>Pentapetalae</taxon>
        <taxon>rosids</taxon>
        <taxon>fabids</taxon>
        <taxon>Fabales</taxon>
        <taxon>Fabaceae</taxon>
        <taxon>Papilionoideae</taxon>
        <taxon>50 kb inversion clade</taxon>
        <taxon>NPAAA clade</taxon>
        <taxon>indigoferoid/millettioid clade</taxon>
        <taxon>Phaseoleae</taxon>
        <taxon>Mucuna</taxon>
    </lineage>
</organism>
<keyword evidence="2" id="KW-1185">Reference proteome</keyword>
<protein>
    <submittedName>
        <fullName evidence="1">Uncharacterized protein</fullName>
    </submittedName>
</protein>
<evidence type="ECO:0000313" key="1">
    <source>
        <dbReference type="EMBL" id="RDY13654.1"/>
    </source>
</evidence>
<comment type="caution">
    <text evidence="1">The sequence shown here is derived from an EMBL/GenBank/DDBJ whole genome shotgun (WGS) entry which is preliminary data.</text>
</comment>
<gene>
    <name evidence="1" type="ORF">CR513_01414</name>
</gene>
<reference evidence="1" key="1">
    <citation type="submission" date="2018-05" db="EMBL/GenBank/DDBJ databases">
        <title>Draft genome of Mucuna pruriens seed.</title>
        <authorList>
            <person name="Nnadi N.E."/>
            <person name="Vos R."/>
            <person name="Hasami M.H."/>
            <person name="Devisetty U.K."/>
            <person name="Aguiy J.C."/>
        </authorList>
    </citation>
    <scope>NUCLEOTIDE SEQUENCE [LARGE SCALE GENOMIC DNA]</scope>
    <source>
        <strain evidence="1">JCA_2017</strain>
    </source>
</reference>
<name>A0A371IF84_MUCPR</name>
<feature type="non-terminal residue" evidence="1">
    <location>
        <position position="1"/>
    </location>
</feature>
<evidence type="ECO:0000313" key="2">
    <source>
        <dbReference type="Proteomes" id="UP000257109"/>
    </source>
</evidence>
<accession>A0A371IF84</accession>
<proteinExistence type="predicted"/>
<dbReference type="OrthoDB" id="1752182at2759"/>
<dbReference type="AlphaFoldDB" id="A0A371IF84"/>
<dbReference type="Proteomes" id="UP000257109">
    <property type="component" value="Unassembled WGS sequence"/>
</dbReference>